<keyword evidence="2" id="KW-0472">Membrane</keyword>
<evidence type="ECO:0000313" key="4">
    <source>
        <dbReference type="Proteomes" id="UP000052978"/>
    </source>
</evidence>
<feature type="compositionally biased region" description="Basic and acidic residues" evidence="1">
    <location>
        <begin position="96"/>
        <end position="111"/>
    </location>
</feature>
<sequence>MCKNTGYWIPSTLLGCFIFVFGRNGQALVTRSRRVESLRPDVRPTCTGELALPRPKSLLKMPARGSCMDLCVEPKGGGQLLLGESDLHSFWSRKTVSTEEPKQTSDEKETSSPESPTSSACILWTPGAVKMHI</sequence>
<keyword evidence="2" id="KW-1133">Transmembrane helix</keyword>
<dbReference type="EMBL" id="KE162570">
    <property type="protein sequence ID" value="EPQ08884.1"/>
    <property type="molecule type" value="Genomic_DNA"/>
</dbReference>
<accession>S7MWT8</accession>
<keyword evidence="4" id="KW-1185">Reference proteome</keyword>
<organism evidence="3 4">
    <name type="scientific">Myotis brandtii</name>
    <name type="common">Brandt's bat</name>
    <dbReference type="NCBI Taxonomy" id="109478"/>
    <lineage>
        <taxon>Eukaryota</taxon>
        <taxon>Metazoa</taxon>
        <taxon>Chordata</taxon>
        <taxon>Craniata</taxon>
        <taxon>Vertebrata</taxon>
        <taxon>Euteleostomi</taxon>
        <taxon>Mammalia</taxon>
        <taxon>Eutheria</taxon>
        <taxon>Laurasiatheria</taxon>
        <taxon>Chiroptera</taxon>
        <taxon>Yangochiroptera</taxon>
        <taxon>Vespertilionidae</taxon>
        <taxon>Myotis</taxon>
    </lineage>
</organism>
<evidence type="ECO:0000256" key="1">
    <source>
        <dbReference type="SAM" id="MobiDB-lite"/>
    </source>
</evidence>
<dbReference type="AlphaFoldDB" id="S7MWT8"/>
<proteinExistence type="predicted"/>
<reference evidence="3 4" key="1">
    <citation type="journal article" date="2013" name="Nat. Commun.">
        <title>Genome analysis reveals insights into physiology and longevity of the Brandt's bat Myotis brandtii.</title>
        <authorList>
            <person name="Seim I."/>
            <person name="Fang X."/>
            <person name="Xiong Z."/>
            <person name="Lobanov A.V."/>
            <person name="Huang Z."/>
            <person name="Ma S."/>
            <person name="Feng Y."/>
            <person name="Turanov A.A."/>
            <person name="Zhu Y."/>
            <person name="Lenz T.L."/>
            <person name="Gerashchenko M.V."/>
            <person name="Fan D."/>
            <person name="Hee Yim S."/>
            <person name="Yao X."/>
            <person name="Jordan D."/>
            <person name="Xiong Y."/>
            <person name="Ma Y."/>
            <person name="Lyapunov A.N."/>
            <person name="Chen G."/>
            <person name="Kulakova O.I."/>
            <person name="Sun Y."/>
            <person name="Lee S.G."/>
            <person name="Bronson R.T."/>
            <person name="Moskalev A.A."/>
            <person name="Sunyaev S.R."/>
            <person name="Zhang G."/>
            <person name="Krogh A."/>
            <person name="Wang J."/>
            <person name="Gladyshev V.N."/>
        </authorList>
    </citation>
    <scope>NUCLEOTIDE SEQUENCE [LARGE SCALE GENOMIC DNA]</scope>
</reference>
<protein>
    <submittedName>
        <fullName evidence="3">Uncharacterized protein</fullName>
    </submittedName>
</protein>
<feature type="region of interest" description="Disordered" evidence="1">
    <location>
        <begin position="93"/>
        <end position="121"/>
    </location>
</feature>
<dbReference type="PROSITE" id="PS51257">
    <property type="entry name" value="PROKAR_LIPOPROTEIN"/>
    <property type="match status" value="1"/>
</dbReference>
<gene>
    <name evidence="3" type="ORF">D623_10020105</name>
</gene>
<evidence type="ECO:0000313" key="3">
    <source>
        <dbReference type="EMBL" id="EPQ08884.1"/>
    </source>
</evidence>
<name>S7MWT8_MYOBR</name>
<feature type="transmembrane region" description="Helical" evidence="2">
    <location>
        <begin position="6"/>
        <end position="24"/>
    </location>
</feature>
<evidence type="ECO:0000256" key="2">
    <source>
        <dbReference type="SAM" id="Phobius"/>
    </source>
</evidence>
<dbReference type="Proteomes" id="UP000052978">
    <property type="component" value="Unassembled WGS sequence"/>
</dbReference>
<keyword evidence="2" id="KW-0812">Transmembrane</keyword>